<dbReference type="Proteomes" id="UP000694892">
    <property type="component" value="Chromosome 2L"/>
</dbReference>
<sequence length="69" mass="7807">MNQTPRHKMFAVLKIAYIIIFISLFNRPETSDQKTIASVKYGQPGVLRHLTINGITKFSLQGSIIFQQG</sequence>
<evidence type="ECO:0000313" key="2">
    <source>
        <dbReference type="Proteomes" id="UP000694892"/>
    </source>
</evidence>
<protein>
    <submittedName>
        <fullName evidence="1">Uncharacterized protein</fullName>
    </submittedName>
</protein>
<name>A0A974DPS3_XENLA</name>
<accession>A0A974DPS3</accession>
<dbReference type="EMBL" id="CM004468">
    <property type="protein sequence ID" value="OCT95848.1"/>
    <property type="molecule type" value="Genomic_DNA"/>
</dbReference>
<gene>
    <name evidence="1" type="ORF">XELAEV_18013540mg</name>
</gene>
<reference evidence="2" key="1">
    <citation type="journal article" date="2016" name="Nature">
        <title>Genome evolution in the allotetraploid frog Xenopus laevis.</title>
        <authorList>
            <person name="Session A.M."/>
            <person name="Uno Y."/>
            <person name="Kwon T."/>
            <person name="Chapman J.A."/>
            <person name="Toyoda A."/>
            <person name="Takahashi S."/>
            <person name="Fukui A."/>
            <person name="Hikosaka A."/>
            <person name="Suzuki A."/>
            <person name="Kondo M."/>
            <person name="van Heeringen S.J."/>
            <person name="Quigley I."/>
            <person name="Heinz S."/>
            <person name="Ogino H."/>
            <person name="Ochi H."/>
            <person name="Hellsten U."/>
            <person name="Lyons J.B."/>
            <person name="Simakov O."/>
            <person name="Putnam N."/>
            <person name="Stites J."/>
            <person name="Kuroki Y."/>
            <person name="Tanaka T."/>
            <person name="Michiue T."/>
            <person name="Watanabe M."/>
            <person name="Bogdanovic O."/>
            <person name="Lister R."/>
            <person name="Georgiou G."/>
            <person name="Paranjpe S.S."/>
            <person name="van Kruijsbergen I."/>
            <person name="Shu S."/>
            <person name="Carlson J."/>
            <person name="Kinoshita T."/>
            <person name="Ohta Y."/>
            <person name="Mawaribuchi S."/>
            <person name="Jenkins J."/>
            <person name="Grimwood J."/>
            <person name="Schmutz J."/>
            <person name="Mitros T."/>
            <person name="Mozaffari S.V."/>
            <person name="Suzuki Y."/>
            <person name="Haramoto Y."/>
            <person name="Yamamoto T.S."/>
            <person name="Takagi C."/>
            <person name="Heald R."/>
            <person name="Miller K."/>
            <person name="Haudenschild C."/>
            <person name="Kitzman J."/>
            <person name="Nakayama T."/>
            <person name="Izutsu Y."/>
            <person name="Robert J."/>
            <person name="Fortriede J."/>
            <person name="Burns K."/>
            <person name="Lotay V."/>
            <person name="Karimi K."/>
            <person name="Yasuoka Y."/>
            <person name="Dichmann D.S."/>
            <person name="Flajnik M.F."/>
            <person name="Houston D.W."/>
            <person name="Shendure J."/>
            <person name="DuPasquier L."/>
            <person name="Vize P.D."/>
            <person name="Zorn A.M."/>
            <person name="Ito M."/>
            <person name="Marcotte E.M."/>
            <person name="Wallingford J.B."/>
            <person name="Ito Y."/>
            <person name="Asashima M."/>
            <person name="Ueno N."/>
            <person name="Matsuda Y."/>
            <person name="Veenstra G.J."/>
            <person name="Fujiyama A."/>
            <person name="Harland R.M."/>
            <person name="Taira M."/>
            <person name="Rokhsar D.S."/>
        </authorList>
    </citation>
    <scope>NUCLEOTIDE SEQUENCE [LARGE SCALE GENOMIC DNA]</scope>
    <source>
        <strain evidence="2">J</strain>
    </source>
</reference>
<dbReference type="AlphaFoldDB" id="A0A974DPS3"/>
<proteinExistence type="predicted"/>
<organism evidence="1 2">
    <name type="scientific">Xenopus laevis</name>
    <name type="common">African clawed frog</name>
    <dbReference type="NCBI Taxonomy" id="8355"/>
    <lineage>
        <taxon>Eukaryota</taxon>
        <taxon>Metazoa</taxon>
        <taxon>Chordata</taxon>
        <taxon>Craniata</taxon>
        <taxon>Vertebrata</taxon>
        <taxon>Euteleostomi</taxon>
        <taxon>Amphibia</taxon>
        <taxon>Batrachia</taxon>
        <taxon>Anura</taxon>
        <taxon>Pipoidea</taxon>
        <taxon>Pipidae</taxon>
        <taxon>Xenopodinae</taxon>
        <taxon>Xenopus</taxon>
        <taxon>Xenopus</taxon>
    </lineage>
</organism>
<evidence type="ECO:0000313" key="1">
    <source>
        <dbReference type="EMBL" id="OCT95848.1"/>
    </source>
</evidence>